<keyword evidence="3 5" id="KW-0378">Hydrolase</keyword>
<dbReference type="EMBL" id="BAABFU010000002">
    <property type="protein sequence ID" value="GAA4350015.1"/>
    <property type="molecule type" value="Genomic_DNA"/>
</dbReference>
<comment type="caution">
    <text evidence="7">The sequence shown here is derived from an EMBL/GenBank/DDBJ whole genome shotgun (WGS) entry which is preliminary data.</text>
</comment>
<feature type="active site" description="Charge relay system" evidence="5">
    <location>
        <position position="401"/>
    </location>
</feature>
<dbReference type="CDD" id="cd00306">
    <property type="entry name" value="Peptidases_S8_S53"/>
    <property type="match status" value="1"/>
</dbReference>
<name>A0ABP8I2M5_9GAMM</name>
<dbReference type="PROSITE" id="PS51892">
    <property type="entry name" value="SUBTILASE"/>
    <property type="match status" value="1"/>
</dbReference>
<feature type="active site" description="Charge relay system" evidence="5">
    <location>
        <position position="194"/>
    </location>
</feature>
<reference evidence="8" key="1">
    <citation type="journal article" date="2019" name="Int. J. Syst. Evol. Microbiol.">
        <title>The Global Catalogue of Microorganisms (GCM) 10K type strain sequencing project: providing services to taxonomists for standard genome sequencing and annotation.</title>
        <authorList>
            <consortium name="The Broad Institute Genomics Platform"/>
            <consortium name="The Broad Institute Genome Sequencing Center for Infectious Disease"/>
            <person name="Wu L."/>
            <person name="Ma J."/>
        </authorList>
    </citation>
    <scope>NUCLEOTIDE SEQUENCE [LARGE SCALE GENOMIC DNA]</scope>
    <source>
        <strain evidence="8">JCM 17727</strain>
    </source>
</reference>
<dbReference type="PANTHER" id="PTHR43806">
    <property type="entry name" value="PEPTIDASE S8"/>
    <property type="match status" value="1"/>
</dbReference>
<dbReference type="PANTHER" id="PTHR43806:SF67">
    <property type="entry name" value="EGF-LIKE DOMAIN-CONTAINING PROTEIN"/>
    <property type="match status" value="1"/>
</dbReference>
<gene>
    <name evidence="7" type="ORF">GCM10023150_15130</name>
</gene>
<evidence type="ECO:0000256" key="2">
    <source>
        <dbReference type="ARBA" id="ARBA00022670"/>
    </source>
</evidence>
<evidence type="ECO:0000313" key="7">
    <source>
        <dbReference type="EMBL" id="GAA4350015.1"/>
    </source>
</evidence>
<keyword evidence="8" id="KW-1185">Reference proteome</keyword>
<dbReference type="Proteomes" id="UP001501294">
    <property type="component" value="Unassembled WGS sequence"/>
</dbReference>
<dbReference type="InterPro" id="IPR036852">
    <property type="entry name" value="Peptidase_S8/S53_dom_sf"/>
</dbReference>
<keyword evidence="2 5" id="KW-0645">Protease</keyword>
<feature type="domain" description="Peptidase S8/S53" evidence="6">
    <location>
        <begin position="186"/>
        <end position="439"/>
    </location>
</feature>
<evidence type="ECO:0000256" key="1">
    <source>
        <dbReference type="ARBA" id="ARBA00011073"/>
    </source>
</evidence>
<dbReference type="InterPro" id="IPR000209">
    <property type="entry name" value="Peptidase_S8/S53_dom"/>
</dbReference>
<organism evidence="7 8">
    <name type="scientific">Kangiella taiwanensis</name>
    <dbReference type="NCBI Taxonomy" id="1079179"/>
    <lineage>
        <taxon>Bacteria</taxon>
        <taxon>Pseudomonadati</taxon>
        <taxon>Pseudomonadota</taxon>
        <taxon>Gammaproteobacteria</taxon>
        <taxon>Kangiellales</taxon>
        <taxon>Kangiellaceae</taxon>
        <taxon>Kangiella</taxon>
    </lineage>
</organism>
<dbReference type="Pfam" id="PF00082">
    <property type="entry name" value="Peptidase_S8"/>
    <property type="match status" value="1"/>
</dbReference>
<evidence type="ECO:0000313" key="8">
    <source>
        <dbReference type="Proteomes" id="UP001501294"/>
    </source>
</evidence>
<dbReference type="PRINTS" id="PR00723">
    <property type="entry name" value="SUBTILISIN"/>
</dbReference>
<evidence type="ECO:0000256" key="5">
    <source>
        <dbReference type="PROSITE-ProRule" id="PRU01240"/>
    </source>
</evidence>
<accession>A0ABP8I2M5</accession>
<evidence type="ECO:0000256" key="4">
    <source>
        <dbReference type="ARBA" id="ARBA00022825"/>
    </source>
</evidence>
<feature type="active site" description="Charge relay system" evidence="5">
    <location>
        <position position="229"/>
    </location>
</feature>
<evidence type="ECO:0000256" key="3">
    <source>
        <dbReference type="ARBA" id="ARBA00022801"/>
    </source>
</evidence>
<dbReference type="InterPro" id="IPR015500">
    <property type="entry name" value="Peptidase_S8_subtilisin-rel"/>
</dbReference>
<dbReference type="PROSITE" id="PS00136">
    <property type="entry name" value="SUBTILASE_ASP"/>
    <property type="match status" value="1"/>
</dbReference>
<keyword evidence="4 5" id="KW-0720">Serine protease</keyword>
<dbReference type="InterPro" id="IPR050131">
    <property type="entry name" value="Peptidase_S8_subtilisin-like"/>
</dbReference>
<protein>
    <recommendedName>
        <fullName evidence="6">Peptidase S8/S53 domain-containing protein</fullName>
    </recommendedName>
</protein>
<proteinExistence type="inferred from homology"/>
<evidence type="ECO:0000259" key="6">
    <source>
        <dbReference type="Pfam" id="PF00082"/>
    </source>
</evidence>
<comment type="similarity">
    <text evidence="1 5">Belongs to the peptidase S8 family.</text>
</comment>
<dbReference type="InterPro" id="IPR023827">
    <property type="entry name" value="Peptidase_S8_Asp-AS"/>
</dbReference>
<sequence length="461" mass="50844">MQKGIVNHCQTSIIKCTNFETFSVTHQKSIRFIEDNVALLEFGLRLDVDQLNTQLKASNLNKSDQRQLIQKLTHNLNQTSIQHHAEHLTELEKSGAIVSQQPLTISNGLLIHFRPKRKVDIANFFTQSKPKSQTTIHSAYHKPHELNTDSADTLIQSKNQAISVAADNDKALNSIGIFQEREKDAKSVTIALIDSGVSTHHQELSHLNQLLQYNPKDNSFEVKDTGFGHGTGVLSLMAGSNQHNLRIGALPQANYISCNGLPSGSYNYLWVISCYDWLLQQPDVDIVVNSWLQPSMTCNDELLYSLRLLWLANSIPIFSAGNFGQEAITTRDPANFRLFKSIPLITVGATDTEGRHLPESSHASQQCDDSVEVPTVSAPGSHLTIASPFQANSYQQVSGTSFSVAYVATALAVLIYTFPDNTNLEIIQALLAGASQDNGVINLTKSIQILEESTKANIQNQ</sequence>
<dbReference type="Gene3D" id="3.40.50.200">
    <property type="entry name" value="Peptidase S8/S53 domain"/>
    <property type="match status" value="1"/>
</dbReference>
<dbReference type="SUPFAM" id="SSF52743">
    <property type="entry name" value="Subtilisin-like"/>
    <property type="match status" value="1"/>
</dbReference>